<evidence type="ECO:0000313" key="2">
    <source>
        <dbReference type="Proteomes" id="UP000237105"/>
    </source>
</evidence>
<comment type="caution">
    <text evidence="1">The sequence shown here is derived from an EMBL/GenBank/DDBJ whole genome shotgun (WGS) entry which is preliminary data.</text>
</comment>
<gene>
    <name evidence="1" type="ORF">PanWU01x14_051220</name>
</gene>
<feature type="non-terminal residue" evidence="1">
    <location>
        <position position="1"/>
    </location>
</feature>
<dbReference type="EMBL" id="JXTB01000029">
    <property type="protein sequence ID" value="PON74290.1"/>
    <property type="molecule type" value="Genomic_DNA"/>
</dbReference>
<name>A0A2P5DLX3_PARAD</name>
<sequence>KPFSLRLSRVSLRLTSKGIKLIPKLFAFSLDTRYFGWRGLSSSLFSGKHISGQSSLKIFEVSEIRATLPARQYLPLAEPTSKA</sequence>
<proteinExistence type="predicted"/>
<reference evidence="2" key="1">
    <citation type="submission" date="2016-06" db="EMBL/GenBank/DDBJ databases">
        <title>Parallel loss of symbiosis genes in relatives of nitrogen-fixing non-legume Parasponia.</title>
        <authorList>
            <person name="Van Velzen R."/>
            <person name="Holmer R."/>
            <person name="Bu F."/>
            <person name="Rutten L."/>
            <person name="Van Zeijl A."/>
            <person name="Liu W."/>
            <person name="Santuari L."/>
            <person name="Cao Q."/>
            <person name="Sharma T."/>
            <person name="Shen D."/>
            <person name="Roswanjaya Y."/>
            <person name="Wardhani T."/>
            <person name="Kalhor M.S."/>
            <person name="Jansen J."/>
            <person name="Van den Hoogen J."/>
            <person name="Gungor B."/>
            <person name="Hartog M."/>
            <person name="Hontelez J."/>
            <person name="Verver J."/>
            <person name="Yang W.-C."/>
            <person name="Schijlen E."/>
            <person name="Repin R."/>
            <person name="Schilthuizen M."/>
            <person name="Schranz E."/>
            <person name="Heidstra R."/>
            <person name="Miyata K."/>
            <person name="Fedorova E."/>
            <person name="Kohlen W."/>
            <person name="Bisseling T."/>
            <person name="Smit S."/>
            <person name="Geurts R."/>
        </authorList>
    </citation>
    <scope>NUCLEOTIDE SEQUENCE [LARGE SCALE GENOMIC DNA]</scope>
    <source>
        <strain evidence="2">cv. WU1-14</strain>
    </source>
</reference>
<protein>
    <submittedName>
        <fullName evidence="1">Uncharacterized protein</fullName>
    </submittedName>
</protein>
<evidence type="ECO:0000313" key="1">
    <source>
        <dbReference type="EMBL" id="PON74290.1"/>
    </source>
</evidence>
<dbReference type="AlphaFoldDB" id="A0A2P5DLX3"/>
<organism evidence="1 2">
    <name type="scientific">Parasponia andersonii</name>
    <name type="common">Sponia andersonii</name>
    <dbReference type="NCBI Taxonomy" id="3476"/>
    <lineage>
        <taxon>Eukaryota</taxon>
        <taxon>Viridiplantae</taxon>
        <taxon>Streptophyta</taxon>
        <taxon>Embryophyta</taxon>
        <taxon>Tracheophyta</taxon>
        <taxon>Spermatophyta</taxon>
        <taxon>Magnoliopsida</taxon>
        <taxon>eudicotyledons</taxon>
        <taxon>Gunneridae</taxon>
        <taxon>Pentapetalae</taxon>
        <taxon>rosids</taxon>
        <taxon>fabids</taxon>
        <taxon>Rosales</taxon>
        <taxon>Cannabaceae</taxon>
        <taxon>Parasponia</taxon>
    </lineage>
</organism>
<accession>A0A2P5DLX3</accession>
<dbReference type="Proteomes" id="UP000237105">
    <property type="component" value="Unassembled WGS sequence"/>
</dbReference>
<keyword evidence="2" id="KW-1185">Reference proteome</keyword>